<proteinExistence type="inferred from homology"/>
<organism evidence="3 4">
    <name type="scientific">Microbacterium gallinarum</name>
    <dbReference type="NCBI Taxonomy" id="2762209"/>
    <lineage>
        <taxon>Bacteria</taxon>
        <taxon>Bacillati</taxon>
        <taxon>Actinomycetota</taxon>
        <taxon>Actinomycetes</taxon>
        <taxon>Micrococcales</taxon>
        <taxon>Microbacteriaceae</taxon>
        <taxon>Microbacterium</taxon>
    </lineage>
</organism>
<name>A0ABR8WZI1_9MICO</name>
<dbReference type="PANTHER" id="PTHR46268:SF6">
    <property type="entry name" value="UNIVERSAL STRESS PROTEIN UP12"/>
    <property type="match status" value="1"/>
</dbReference>
<evidence type="ECO:0000313" key="4">
    <source>
        <dbReference type="Proteomes" id="UP000602532"/>
    </source>
</evidence>
<dbReference type="InterPro" id="IPR014729">
    <property type="entry name" value="Rossmann-like_a/b/a_fold"/>
</dbReference>
<evidence type="ECO:0000313" key="3">
    <source>
        <dbReference type="EMBL" id="MBD8022404.1"/>
    </source>
</evidence>
<accession>A0ABR8WZI1</accession>
<comment type="similarity">
    <text evidence="1">Belongs to the universal stress protein A family.</text>
</comment>
<dbReference type="Proteomes" id="UP000602532">
    <property type="component" value="Unassembled WGS sequence"/>
</dbReference>
<dbReference type="SUPFAM" id="SSF52402">
    <property type="entry name" value="Adenine nucleotide alpha hydrolases-like"/>
    <property type="match status" value="2"/>
</dbReference>
<sequence length="281" mass="28693">MERIVLGFDGSPAAASALSWVATRAARGATTVDLVEVVSGFGGVRADAADPFDDAEELLRDRAPAAVVRRHPAVAGDPGHGGDATVDAGLYVAGIDPGHPIRSAVAATSSLRVRTIAQVPVVLVPAGWIDVGDPVTVGIADDDSSAAALAFAALEAAATAASLRLVHAWLMPTPSFEGTAALVATPADVMAEHGAILDTAATWVAAQHPTVRVERELVRDSRAAALLRFAPRSSMVVIGGRRSGRVAPGLRDSVAAGVLWDAECPVVVVPHDAALAQPKEV</sequence>
<dbReference type="PRINTS" id="PR01438">
    <property type="entry name" value="UNVRSLSTRESS"/>
</dbReference>
<dbReference type="PANTHER" id="PTHR46268">
    <property type="entry name" value="STRESS RESPONSE PROTEIN NHAX"/>
    <property type="match status" value="1"/>
</dbReference>
<dbReference type="Gene3D" id="3.40.50.620">
    <property type="entry name" value="HUPs"/>
    <property type="match status" value="2"/>
</dbReference>
<dbReference type="EMBL" id="JACSPM010000001">
    <property type="protein sequence ID" value="MBD8022404.1"/>
    <property type="molecule type" value="Genomic_DNA"/>
</dbReference>
<reference evidence="3 4" key="1">
    <citation type="submission" date="2020-08" db="EMBL/GenBank/DDBJ databases">
        <title>A Genomic Blueprint of the Chicken Gut Microbiome.</title>
        <authorList>
            <person name="Gilroy R."/>
            <person name="Ravi A."/>
            <person name="Getino M."/>
            <person name="Pursley I."/>
            <person name="Horton D.L."/>
            <person name="Alikhan N.-F."/>
            <person name="Baker D."/>
            <person name="Gharbi K."/>
            <person name="Hall N."/>
            <person name="Watson M."/>
            <person name="Adriaenssens E.M."/>
            <person name="Foster-Nyarko E."/>
            <person name="Jarju S."/>
            <person name="Secka A."/>
            <person name="Antonio M."/>
            <person name="Oren A."/>
            <person name="Chaudhuri R."/>
            <person name="La Ragione R.M."/>
            <person name="Hildebrand F."/>
            <person name="Pallen M.J."/>
        </authorList>
    </citation>
    <scope>NUCLEOTIDE SEQUENCE [LARGE SCALE GENOMIC DNA]</scope>
    <source>
        <strain evidence="3 4">Sa1CUA4</strain>
    </source>
</reference>
<dbReference type="RefSeq" id="WP_191763822.1">
    <property type="nucleotide sequence ID" value="NZ_JACSPM010000001.1"/>
</dbReference>
<evidence type="ECO:0000259" key="2">
    <source>
        <dbReference type="Pfam" id="PF00582"/>
    </source>
</evidence>
<comment type="caution">
    <text evidence="3">The sequence shown here is derived from an EMBL/GenBank/DDBJ whole genome shotgun (WGS) entry which is preliminary data.</text>
</comment>
<keyword evidence="4" id="KW-1185">Reference proteome</keyword>
<protein>
    <submittedName>
        <fullName evidence="3">Universal stress protein</fullName>
    </submittedName>
</protein>
<feature type="domain" description="UspA" evidence="2">
    <location>
        <begin position="134"/>
        <end position="270"/>
    </location>
</feature>
<dbReference type="InterPro" id="IPR006016">
    <property type="entry name" value="UspA"/>
</dbReference>
<evidence type="ECO:0000256" key="1">
    <source>
        <dbReference type="ARBA" id="ARBA00008791"/>
    </source>
</evidence>
<dbReference type="Pfam" id="PF00582">
    <property type="entry name" value="Usp"/>
    <property type="match status" value="1"/>
</dbReference>
<dbReference type="InterPro" id="IPR006015">
    <property type="entry name" value="Universal_stress_UspA"/>
</dbReference>
<gene>
    <name evidence="3" type="ORF">H9622_02210</name>
</gene>